<keyword evidence="8 12" id="KW-0238">DNA-binding</keyword>
<dbReference type="PROSITE" id="PS50950">
    <property type="entry name" value="ZF_THAP"/>
    <property type="match status" value="1"/>
</dbReference>
<evidence type="ECO:0000256" key="13">
    <source>
        <dbReference type="SAM" id="MobiDB-lite"/>
    </source>
</evidence>
<evidence type="ECO:0000259" key="14">
    <source>
        <dbReference type="PROSITE" id="PS50950"/>
    </source>
</evidence>
<dbReference type="EMBL" id="OU893342">
    <property type="protein sequence ID" value="CAG9783522.1"/>
    <property type="molecule type" value="Genomic_DNA"/>
</dbReference>
<comment type="similarity">
    <text evidence="2">Belongs to the THAP1 family.</text>
</comment>
<dbReference type="OrthoDB" id="7331812at2759"/>
<gene>
    <name evidence="15" type="ORF">DIATSA_LOCUS1689</name>
</gene>
<keyword evidence="9" id="KW-0804">Transcription</keyword>
<dbReference type="PANTHER" id="PTHR46600:SF1">
    <property type="entry name" value="THAP DOMAIN-CONTAINING PROTEIN 1"/>
    <property type="match status" value="1"/>
</dbReference>
<keyword evidence="4 12" id="KW-0863">Zinc-finger</keyword>
<evidence type="ECO:0000256" key="5">
    <source>
        <dbReference type="ARBA" id="ARBA00022833"/>
    </source>
</evidence>
<evidence type="ECO:0000256" key="8">
    <source>
        <dbReference type="ARBA" id="ARBA00023125"/>
    </source>
</evidence>
<keyword evidence="6" id="KW-0805">Transcription regulation</keyword>
<evidence type="ECO:0000256" key="12">
    <source>
        <dbReference type="PROSITE-ProRule" id="PRU00309"/>
    </source>
</evidence>
<dbReference type="Pfam" id="PF05485">
    <property type="entry name" value="THAP"/>
    <property type="match status" value="1"/>
</dbReference>
<dbReference type="InterPro" id="IPR006612">
    <property type="entry name" value="THAP_Znf"/>
</dbReference>
<evidence type="ECO:0000313" key="15">
    <source>
        <dbReference type="EMBL" id="CAG9783522.1"/>
    </source>
</evidence>
<reference evidence="15" key="2">
    <citation type="submission" date="2022-10" db="EMBL/GenBank/DDBJ databases">
        <authorList>
            <consortium name="ENA_rothamsted_submissions"/>
            <consortium name="culmorum"/>
            <person name="King R."/>
        </authorList>
    </citation>
    <scope>NUCLEOTIDE SEQUENCE</scope>
</reference>
<dbReference type="GO" id="GO:0008270">
    <property type="term" value="F:zinc ion binding"/>
    <property type="evidence" value="ECO:0007669"/>
    <property type="project" value="UniProtKB-KW"/>
</dbReference>
<dbReference type="SUPFAM" id="SSF57716">
    <property type="entry name" value="Glucocorticoid receptor-like (DNA-binding domain)"/>
    <property type="match status" value="1"/>
</dbReference>
<sequence>MPWKGSCIIPCCSNQGLYRFPTDETLRSKWIKESNLHRFSKRVLRPYSKICGDHFVISDFKITCSGKKKLLPGAIPRFPWSTPPLTSSPHLENDDIGSPILPTLTYTRILPFQFVEEVQAVQEPDLVEEDPLSLNDKENEGIPEDNQGGADSKDQVQTR</sequence>
<dbReference type="SMART" id="SM00980">
    <property type="entry name" value="THAP"/>
    <property type="match status" value="1"/>
</dbReference>
<feature type="region of interest" description="Disordered" evidence="13">
    <location>
        <begin position="123"/>
        <end position="159"/>
    </location>
</feature>
<evidence type="ECO:0000256" key="4">
    <source>
        <dbReference type="ARBA" id="ARBA00022771"/>
    </source>
</evidence>
<evidence type="ECO:0000256" key="7">
    <source>
        <dbReference type="ARBA" id="ARBA00023054"/>
    </source>
</evidence>
<keyword evidence="3" id="KW-0479">Metal-binding</keyword>
<dbReference type="Proteomes" id="UP001153714">
    <property type="component" value="Chromosome 11"/>
</dbReference>
<keyword evidence="16" id="KW-1185">Reference proteome</keyword>
<dbReference type="GO" id="GO:0005654">
    <property type="term" value="C:nucleoplasm"/>
    <property type="evidence" value="ECO:0007669"/>
    <property type="project" value="UniProtKB-SubCell"/>
</dbReference>
<proteinExistence type="inferred from homology"/>
<organism evidence="15 16">
    <name type="scientific">Diatraea saccharalis</name>
    <name type="common">sugarcane borer</name>
    <dbReference type="NCBI Taxonomy" id="40085"/>
    <lineage>
        <taxon>Eukaryota</taxon>
        <taxon>Metazoa</taxon>
        <taxon>Ecdysozoa</taxon>
        <taxon>Arthropoda</taxon>
        <taxon>Hexapoda</taxon>
        <taxon>Insecta</taxon>
        <taxon>Pterygota</taxon>
        <taxon>Neoptera</taxon>
        <taxon>Endopterygota</taxon>
        <taxon>Lepidoptera</taxon>
        <taxon>Glossata</taxon>
        <taxon>Ditrysia</taxon>
        <taxon>Pyraloidea</taxon>
        <taxon>Crambidae</taxon>
        <taxon>Crambinae</taxon>
        <taxon>Diatraea</taxon>
    </lineage>
</organism>
<dbReference type="InterPro" id="IPR026516">
    <property type="entry name" value="THAP1/10"/>
</dbReference>
<comment type="subcellular location">
    <subcellularLocation>
        <location evidence="1">Nucleus</location>
        <location evidence="1">Nucleoplasm</location>
    </subcellularLocation>
</comment>
<dbReference type="GO" id="GO:0043565">
    <property type="term" value="F:sequence-specific DNA binding"/>
    <property type="evidence" value="ECO:0007669"/>
    <property type="project" value="InterPro"/>
</dbReference>
<reference evidence="15" key="1">
    <citation type="submission" date="2021-12" db="EMBL/GenBank/DDBJ databases">
        <authorList>
            <person name="King R."/>
        </authorList>
    </citation>
    <scope>NUCLEOTIDE SEQUENCE</scope>
</reference>
<keyword evidence="11" id="KW-0131">Cell cycle</keyword>
<keyword evidence="10" id="KW-0539">Nucleus</keyword>
<evidence type="ECO:0000256" key="6">
    <source>
        <dbReference type="ARBA" id="ARBA00023015"/>
    </source>
</evidence>
<evidence type="ECO:0000256" key="2">
    <source>
        <dbReference type="ARBA" id="ARBA00006177"/>
    </source>
</evidence>
<keyword evidence="5" id="KW-0862">Zinc</keyword>
<dbReference type="AlphaFoldDB" id="A0A9N9QUG9"/>
<dbReference type="SMART" id="SM00692">
    <property type="entry name" value="DM3"/>
    <property type="match status" value="1"/>
</dbReference>
<protein>
    <recommendedName>
        <fullName evidence="14">THAP-type domain-containing protein</fullName>
    </recommendedName>
</protein>
<name>A0A9N9QUG9_9NEOP</name>
<evidence type="ECO:0000256" key="11">
    <source>
        <dbReference type="ARBA" id="ARBA00023306"/>
    </source>
</evidence>
<feature type="domain" description="THAP-type" evidence="14">
    <location>
        <begin position="1"/>
        <end position="79"/>
    </location>
</feature>
<accession>A0A9N9QUG9</accession>
<evidence type="ECO:0000256" key="9">
    <source>
        <dbReference type="ARBA" id="ARBA00023163"/>
    </source>
</evidence>
<evidence type="ECO:0000256" key="1">
    <source>
        <dbReference type="ARBA" id="ARBA00004642"/>
    </source>
</evidence>
<evidence type="ECO:0000256" key="10">
    <source>
        <dbReference type="ARBA" id="ARBA00023242"/>
    </source>
</evidence>
<keyword evidence="7" id="KW-0175">Coiled coil</keyword>
<evidence type="ECO:0000313" key="16">
    <source>
        <dbReference type="Proteomes" id="UP001153714"/>
    </source>
</evidence>
<evidence type="ECO:0000256" key="3">
    <source>
        <dbReference type="ARBA" id="ARBA00022723"/>
    </source>
</evidence>
<dbReference type="PANTHER" id="PTHR46600">
    <property type="entry name" value="THAP DOMAIN-CONTAINING"/>
    <property type="match status" value="1"/>
</dbReference>